<dbReference type="Pfam" id="PF05067">
    <property type="entry name" value="Mn_catalase"/>
    <property type="match status" value="1"/>
</dbReference>
<organism evidence="2 3">
    <name type="scientific">Virgibacillus chiguensis</name>
    <dbReference type="NCBI Taxonomy" id="411959"/>
    <lineage>
        <taxon>Bacteria</taxon>
        <taxon>Bacillati</taxon>
        <taxon>Bacillota</taxon>
        <taxon>Bacilli</taxon>
        <taxon>Bacillales</taxon>
        <taxon>Bacillaceae</taxon>
        <taxon>Virgibacillus</taxon>
    </lineage>
</organism>
<dbReference type="AlphaFoldDB" id="A0A1M5L5U4"/>
<dbReference type="InterPro" id="IPR007760">
    <property type="entry name" value="Mn_catalase"/>
</dbReference>
<proteinExistence type="predicted"/>
<comment type="cofactor">
    <cofactor evidence="1">
        <name>Mn(2+)</name>
        <dbReference type="ChEBI" id="CHEBI:29035"/>
    </cofactor>
    <text evidence="1">Binds 2 manganese ions per subunit.</text>
</comment>
<sequence length="48" mass="5687">MSLKAKGDPIANLYEDIAAEEKARTIYQWIIDLSRKQIRVNYRFLCIQ</sequence>
<keyword evidence="3" id="KW-1185">Reference proteome</keyword>
<protein>
    <submittedName>
        <fullName evidence="2">Manganese containing catalase</fullName>
    </submittedName>
</protein>
<evidence type="ECO:0000313" key="3">
    <source>
        <dbReference type="Proteomes" id="UP000184079"/>
    </source>
</evidence>
<feature type="binding site" evidence="1">
    <location>
        <position position="20"/>
    </location>
    <ligand>
        <name>Mn(2+)</name>
        <dbReference type="ChEBI" id="CHEBI:29035"/>
        <label>1</label>
    </ligand>
</feature>
<keyword evidence="1" id="KW-0464">Manganese</keyword>
<evidence type="ECO:0000313" key="2">
    <source>
        <dbReference type="EMBL" id="SHG60159.1"/>
    </source>
</evidence>
<keyword evidence="1" id="KW-0479">Metal-binding</keyword>
<reference evidence="3" key="1">
    <citation type="submission" date="2016-11" db="EMBL/GenBank/DDBJ databases">
        <authorList>
            <person name="Varghese N."/>
            <person name="Submissions S."/>
        </authorList>
    </citation>
    <scope>NUCLEOTIDE SEQUENCE [LARGE SCALE GENOMIC DNA]</scope>
    <source>
        <strain evidence="3">CGMCC 1.6496</strain>
    </source>
</reference>
<dbReference type="GO" id="GO:0046872">
    <property type="term" value="F:metal ion binding"/>
    <property type="evidence" value="ECO:0007669"/>
    <property type="project" value="UniProtKB-KW"/>
</dbReference>
<dbReference type="Proteomes" id="UP000184079">
    <property type="component" value="Unassembled WGS sequence"/>
</dbReference>
<dbReference type="EMBL" id="FQXD01000001">
    <property type="protein sequence ID" value="SHG60159.1"/>
    <property type="molecule type" value="Genomic_DNA"/>
</dbReference>
<evidence type="ECO:0000256" key="1">
    <source>
        <dbReference type="PIRSR" id="PIRSR607760-1"/>
    </source>
</evidence>
<name>A0A1M5L5U4_9BACI</name>
<accession>A0A1M5L5U4</accession>
<dbReference type="OrthoDB" id="9800585at2"/>
<gene>
    <name evidence="2" type="ORF">SAMN05421807_1017</name>
</gene>